<sequence length="101" mass="12075">MLQRYTTKKINLLLATFETSNILALEILALSCIAMKNTLFHYKFYLKSKKNIVRKIIMNFIHYNILSDYDSYNAICIILRKKIPYATMFLYYRICLLSEMK</sequence>
<dbReference type="EMBL" id="CCAG010016737">
    <property type="status" value="NOT_ANNOTATED_CDS"/>
    <property type="molecule type" value="Genomic_DNA"/>
</dbReference>
<organism evidence="2 3">
    <name type="scientific">Glossina morsitans morsitans</name>
    <name type="common">Savannah tsetse fly</name>
    <dbReference type="NCBI Taxonomy" id="37546"/>
    <lineage>
        <taxon>Eukaryota</taxon>
        <taxon>Metazoa</taxon>
        <taxon>Ecdysozoa</taxon>
        <taxon>Arthropoda</taxon>
        <taxon>Hexapoda</taxon>
        <taxon>Insecta</taxon>
        <taxon>Pterygota</taxon>
        <taxon>Neoptera</taxon>
        <taxon>Endopterygota</taxon>
        <taxon>Diptera</taxon>
        <taxon>Brachycera</taxon>
        <taxon>Muscomorpha</taxon>
        <taxon>Hippoboscoidea</taxon>
        <taxon>Glossinidae</taxon>
        <taxon>Glossina</taxon>
    </lineage>
</organism>
<name>A0A1B0G078_GLOMM</name>
<dbReference type="AlphaFoldDB" id="A0A1B0G078"/>
<reference evidence="2" key="1">
    <citation type="submission" date="2020-05" db="UniProtKB">
        <authorList>
            <consortium name="EnsemblMetazoa"/>
        </authorList>
    </citation>
    <scope>IDENTIFICATION</scope>
    <source>
        <strain evidence="2">Yale</strain>
    </source>
</reference>
<evidence type="ECO:0000313" key="3">
    <source>
        <dbReference type="Proteomes" id="UP000092444"/>
    </source>
</evidence>
<dbReference type="EnsemblMetazoa" id="GMOY006644-RA">
    <property type="protein sequence ID" value="GMOY006644-PA"/>
    <property type="gene ID" value="GMOY006644"/>
</dbReference>
<proteinExistence type="predicted"/>
<keyword evidence="1" id="KW-0472">Membrane</keyword>
<evidence type="ECO:0000313" key="2">
    <source>
        <dbReference type="EnsemblMetazoa" id="GMOY006644-PA"/>
    </source>
</evidence>
<dbReference type="Proteomes" id="UP000092444">
    <property type="component" value="Unassembled WGS sequence"/>
</dbReference>
<keyword evidence="3" id="KW-1185">Reference proteome</keyword>
<accession>A0A1B0G078</accession>
<feature type="transmembrane region" description="Helical" evidence="1">
    <location>
        <begin position="20"/>
        <end position="40"/>
    </location>
</feature>
<keyword evidence="1" id="KW-1133">Transmembrane helix</keyword>
<protein>
    <submittedName>
        <fullName evidence="2">Uncharacterized protein</fullName>
    </submittedName>
</protein>
<keyword evidence="1" id="KW-0812">Transmembrane</keyword>
<evidence type="ECO:0000256" key="1">
    <source>
        <dbReference type="SAM" id="Phobius"/>
    </source>
</evidence>